<dbReference type="SUPFAM" id="SSF56925">
    <property type="entry name" value="OMPA-like"/>
    <property type="match status" value="1"/>
</dbReference>
<name>Q01YP2_SOLUE</name>
<dbReference type="InParanoid" id="Q01YP2"/>
<proteinExistence type="predicted"/>
<protein>
    <submittedName>
        <fullName evidence="2">Uncharacterized protein</fullName>
    </submittedName>
</protein>
<dbReference type="eggNOG" id="ENOG502ZP77">
    <property type="taxonomic scope" value="Bacteria"/>
</dbReference>
<gene>
    <name evidence="2" type="ordered locus">Acid_4261</name>
</gene>
<keyword evidence="1" id="KW-0732">Signal</keyword>
<organism evidence="2">
    <name type="scientific">Solibacter usitatus (strain Ellin6076)</name>
    <dbReference type="NCBI Taxonomy" id="234267"/>
    <lineage>
        <taxon>Bacteria</taxon>
        <taxon>Pseudomonadati</taxon>
        <taxon>Acidobacteriota</taxon>
        <taxon>Terriglobia</taxon>
        <taxon>Bryobacterales</taxon>
        <taxon>Solibacteraceae</taxon>
        <taxon>Candidatus Solibacter</taxon>
    </lineage>
</organism>
<accession>Q01YP2</accession>
<dbReference type="HOGENOM" id="CLU_1260754_0_0_0"/>
<dbReference type="InterPro" id="IPR011250">
    <property type="entry name" value="OMP/PagP_B-barrel"/>
</dbReference>
<evidence type="ECO:0000313" key="2">
    <source>
        <dbReference type="EMBL" id="ABJ85223.1"/>
    </source>
</evidence>
<dbReference type="OrthoDB" id="121699at2"/>
<evidence type="ECO:0000256" key="1">
    <source>
        <dbReference type="SAM" id="SignalP"/>
    </source>
</evidence>
<sequence length="219" mass="23860" precursor="true">MFKHLFLSTVLLSAAGLTPTYAGDFSKFNFNIGGGVMTPINPTANYVGLSGNFAVGAGYNINKGNSIIGEFQWNGLPPNQVLQLPGLPFGNINLYSITTNYRRQVERIGHSPFGVYVIAGGGWYYRHISIDKNYVVPPSTVCSPAYIWWGYGCDTGSFIVSETIASKGNSAGGVNAGTGFTIRLSDSGWKFYVESRYNYAFSNRVATTFVPVTFGFRFN</sequence>
<dbReference type="EMBL" id="CP000473">
    <property type="protein sequence ID" value="ABJ85223.1"/>
    <property type="molecule type" value="Genomic_DNA"/>
</dbReference>
<dbReference type="AlphaFoldDB" id="Q01YP2"/>
<feature type="signal peptide" evidence="1">
    <location>
        <begin position="1"/>
        <end position="22"/>
    </location>
</feature>
<feature type="chain" id="PRO_5004162842" evidence="1">
    <location>
        <begin position="23"/>
        <end position="219"/>
    </location>
</feature>
<reference evidence="2" key="1">
    <citation type="submission" date="2006-10" db="EMBL/GenBank/DDBJ databases">
        <title>Complete sequence of Solibacter usitatus Ellin6076.</title>
        <authorList>
            <consortium name="US DOE Joint Genome Institute"/>
            <person name="Copeland A."/>
            <person name="Lucas S."/>
            <person name="Lapidus A."/>
            <person name="Barry K."/>
            <person name="Detter J.C."/>
            <person name="Glavina del Rio T."/>
            <person name="Hammon N."/>
            <person name="Israni S."/>
            <person name="Dalin E."/>
            <person name="Tice H."/>
            <person name="Pitluck S."/>
            <person name="Thompson L.S."/>
            <person name="Brettin T."/>
            <person name="Bruce D."/>
            <person name="Han C."/>
            <person name="Tapia R."/>
            <person name="Gilna P."/>
            <person name="Schmutz J."/>
            <person name="Larimer F."/>
            <person name="Land M."/>
            <person name="Hauser L."/>
            <person name="Kyrpides N."/>
            <person name="Mikhailova N."/>
            <person name="Janssen P.H."/>
            <person name="Kuske C.R."/>
            <person name="Richardson P."/>
        </authorList>
    </citation>
    <scope>NUCLEOTIDE SEQUENCE</scope>
    <source>
        <strain evidence="2">Ellin6076</strain>
    </source>
</reference>
<dbReference type="KEGG" id="sus:Acid_4261"/>